<accession>A0ABP9Z145</accession>
<name>A0ABP9Z145_9FUNG</name>
<evidence type="ECO:0000256" key="1">
    <source>
        <dbReference type="SAM" id="MobiDB-lite"/>
    </source>
</evidence>
<organism evidence="2 3">
    <name type="scientific">Mucor flavus</name>
    <dbReference type="NCBI Taxonomy" id="439312"/>
    <lineage>
        <taxon>Eukaryota</taxon>
        <taxon>Fungi</taxon>
        <taxon>Fungi incertae sedis</taxon>
        <taxon>Mucoromycota</taxon>
        <taxon>Mucoromycotina</taxon>
        <taxon>Mucoromycetes</taxon>
        <taxon>Mucorales</taxon>
        <taxon>Mucorineae</taxon>
        <taxon>Mucoraceae</taxon>
        <taxon>Mucor</taxon>
    </lineage>
</organism>
<reference evidence="2 3" key="1">
    <citation type="submission" date="2024-04" db="EMBL/GenBank/DDBJ databases">
        <title>genome sequences of Mucor flavus KT1a and Helicostylum pulchrum KT1b strains isolated from the surface of a dry-aged beef.</title>
        <authorList>
            <person name="Toyotome T."/>
            <person name="Hosono M."/>
            <person name="Torimaru M."/>
            <person name="Fukuda K."/>
            <person name="Mikami N."/>
        </authorList>
    </citation>
    <scope>NUCLEOTIDE SEQUENCE [LARGE SCALE GENOMIC DNA]</scope>
    <source>
        <strain evidence="2 3">KT1a</strain>
    </source>
</reference>
<sequence length="420" mass="47626">MITNRFLTSHESLIDNSSDDNFQPIVLPKLRKRTSDENICRRKKRNKGKEKDTSSASTVSGSAAVSGLAAIPSSSAVSVSGSASGSASGSTAVSGSAAASGSSSVHATKSTNCRSKCSRHFRRLNKQNQPLIVTKALTALSEVESASINSKKFIEYIKKRASVKDILYEYYGNETIKSEKIFFPDSTFGFRIDKKCNIIRGFYLQPEHYCTDSPLGYEVFISYLRVMLQQKYVLERLKKTEIRKLEELADMDIQTDNKDHINTILQKLQLLPFRKLKFSSKLFYDQNDQKLMKKLKDKFGPDPILILGDCSAPNNKHHEPTRNKGLVKILEKNGFKLYLINEFRTSSCCPICLHKLEKFKSIVNPRPHKRLNMPTVTCHELLRSESRLWNRDLAAVLNLLKILNHLRNTGERPTQFKRTK</sequence>
<proteinExistence type="predicted"/>
<gene>
    <name evidence="2" type="ORF">MFLAVUS_006271</name>
</gene>
<evidence type="ECO:0000313" key="2">
    <source>
        <dbReference type="EMBL" id="GAA5812812.1"/>
    </source>
</evidence>
<keyword evidence="3" id="KW-1185">Reference proteome</keyword>
<dbReference type="Proteomes" id="UP001473302">
    <property type="component" value="Unassembled WGS sequence"/>
</dbReference>
<protein>
    <submittedName>
        <fullName evidence="2">Uncharacterized protein</fullName>
    </submittedName>
</protein>
<feature type="region of interest" description="Disordered" evidence="1">
    <location>
        <begin position="36"/>
        <end position="59"/>
    </location>
</feature>
<comment type="caution">
    <text evidence="2">The sequence shown here is derived from an EMBL/GenBank/DDBJ whole genome shotgun (WGS) entry which is preliminary data.</text>
</comment>
<dbReference type="EMBL" id="BAABUK010000014">
    <property type="protein sequence ID" value="GAA5812812.1"/>
    <property type="molecule type" value="Genomic_DNA"/>
</dbReference>
<evidence type="ECO:0000313" key="3">
    <source>
        <dbReference type="Proteomes" id="UP001473302"/>
    </source>
</evidence>